<comment type="caution">
    <text evidence="4">The sequence shown here is derived from an EMBL/GenBank/DDBJ whole genome shotgun (WGS) entry which is preliminary data.</text>
</comment>
<organism evidence="4 5">
    <name type="scientific">Schizothecium vesticola</name>
    <dbReference type="NCBI Taxonomy" id="314040"/>
    <lineage>
        <taxon>Eukaryota</taxon>
        <taxon>Fungi</taxon>
        <taxon>Dikarya</taxon>
        <taxon>Ascomycota</taxon>
        <taxon>Pezizomycotina</taxon>
        <taxon>Sordariomycetes</taxon>
        <taxon>Sordariomycetidae</taxon>
        <taxon>Sordariales</taxon>
        <taxon>Schizotheciaceae</taxon>
        <taxon>Schizothecium</taxon>
    </lineage>
</organism>
<protein>
    <recommendedName>
        <fullName evidence="6">Mid2 domain-containing protein</fullName>
    </recommendedName>
</protein>
<evidence type="ECO:0000256" key="1">
    <source>
        <dbReference type="SAM" id="MobiDB-lite"/>
    </source>
</evidence>
<reference evidence="4" key="1">
    <citation type="submission" date="2023-06" db="EMBL/GenBank/DDBJ databases">
        <title>Genome-scale phylogeny and comparative genomics of the fungal order Sordariales.</title>
        <authorList>
            <consortium name="Lawrence Berkeley National Laboratory"/>
            <person name="Hensen N."/>
            <person name="Bonometti L."/>
            <person name="Westerberg I."/>
            <person name="Brannstrom I.O."/>
            <person name="Guillou S."/>
            <person name="Cros-Aarteil S."/>
            <person name="Calhoun S."/>
            <person name="Haridas S."/>
            <person name="Kuo A."/>
            <person name="Mondo S."/>
            <person name="Pangilinan J."/>
            <person name="Riley R."/>
            <person name="LaButti K."/>
            <person name="Andreopoulos B."/>
            <person name="Lipzen A."/>
            <person name="Chen C."/>
            <person name="Yanf M."/>
            <person name="Daum C."/>
            <person name="Ng V."/>
            <person name="Clum A."/>
            <person name="Steindorff A."/>
            <person name="Ohm R."/>
            <person name="Martin F."/>
            <person name="Silar P."/>
            <person name="Natvig D."/>
            <person name="Lalanne C."/>
            <person name="Gautier V."/>
            <person name="Ament-velasquez S.L."/>
            <person name="Kruys A."/>
            <person name="Hutchinson M.I."/>
            <person name="Powell A.J."/>
            <person name="Barry K."/>
            <person name="Miller A.N."/>
            <person name="Grigoriev I.V."/>
            <person name="Debuchy R."/>
            <person name="Gladieux P."/>
            <person name="Thoren M.H."/>
            <person name="Johannesson H."/>
        </authorList>
    </citation>
    <scope>NUCLEOTIDE SEQUENCE</scope>
    <source>
        <strain evidence="4">SMH3187-1</strain>
    </source>
</reference>
<evidence type="ECO:0000256" key="3">
    <source>
        <dbReference type="SAM" id="SignalP"/>
    </source>
</evidence>
<dbReference type="Proteomes" id="UP001172155">
    <property type="component" value="Unassembled WGS sequence"/>
</dbReference>
<keyword evidence="2" id="KW-1133">Transmembrane helix</keyword>
<gene>
    <name evidence="4" type="ORF">B0T18DRAFT_168068</name>
</gene>
<evidence type="ECO:0008006" key="6">
    <source>
        <dbReference type="Google" id="ProtNLM"/>
    </source>
</evidence>
<feature type="compositionally biased region" description="Basic and acidic residues" evidence="1">
    <location>
        <begin position="397"/>
        <end position="415"/>
    </location>
</feature>
<feature type="compositionally biased region" description="Polar residues" evidence="1">
    <location>
        <begin position="318"/>
        <end position="334"/>
    </location>
</feature>
<keyword evidence="5" id="KW-1185">Reference proteome</keyword>
<feature type="chain" id="PRO_5041462869" description="Mid2 domain-containing protein" evidence="3">
    <location>
        <begin position="23"/>
        <end position="415"/>
    </location>
</feature>
<feature type="transmembrane region" description="Helical" evidence="2">
    <location>
        <begin position="235"/>
        <end position="257"/>
    </location>
</feature>
<proteinExistence type="predicted"/>
<feature type="region of interest" description="Disordered" evidence="1">
    <location>
        <begin position="263"/>
        <end position="415"/>
    </location>
</feature>
<feature type="signal peptide" evidence="3">
    <location>
        <begin position="1"/>
        <end position="22"/>
    </location>
</feature>
<accession>A0AA40K1R8</accession>
<dbReference type="PRINTS" id="PR01217">
    <property type="entry name" value="PRICHEXTENSN"/>
</dbReference>
<evidence type="ECO:0000313" key="5">
    <source>
        <dbReference type="Proteomes" id="UP001172155"/>
    </source>
</evidence>
<keyword evidence="2" id="KW-0812">Transmembrane</keyword>
<evidence type="ECO:0000256" key="2">
    <source>
        <dbReference type="SAM" id="Phobius"/>
    </source>
</evidence>
<keyword evidence="2" id="KW-0472">Membrane</keyword>
<evidence type="ECO:0000313" key="4">
    <source>
        <dbReference type="EMBL" id="KAK0742650.1"/>
    </source>
</evidence>
<feature type="compositionally biased region" description="Polar residues" evidence="1">
    <location>
        <begin position="383"/>
        <end position="396"/>
    </location>
</feature>
<dbReference type="AlphaFoldDB" id="A0AA40K1R8"/>
<dbReference type="EMBL" id="JAUKUD010000005">
    <property type="protein sequence ID" value="KAK0742650.1"/>
    <property type="molecule type" value="Genomic_DNA"/>
</dbReference>
<keyword evidence="3" id="KW-0732">Signal</keyword>
<name>A0AA40K1R8_9PEZI</name>
<sequence length="415" mass="43761">MRCWGLQLLAGYGIWHIAQVRALAPQPGHDSNAGKMSPATSAIIPQTNGPNLGFEPLPTPRPLFPDNALDLRKRQANTGEVCGYASGDANSPFGCRPSSTCRTDTRLSIIHCCPATLRAGASCIPATTCLDSTAYSSIVRTATTTDPIPFGTAWCTATQYPYCVQMIYGEVPIQGFSWIQCGGQPTRYAAIVSTTEANPTSTQPTQTSVTPITTPPIITPTPVPSPPPNPTPTGAIVGGVVGGLAVIGLVILGLFYLNRRKRNPPEPPAPQQPEVGYAPGPDSPPIGSYGAPADYRGSMFKSPYETPSIGSPPTSPTFNAQSGDNAGTGITQYNTPPPNQGVHYQTPSPPAGAGIAQPQPQPQPQPQVQPQYQPVTQYPPPANSGNPHQSPVNPDQTRYELPTERGDGQLRELRG</sequence>